<feature type="transmembrane region" description="Helical" evidence="3">
    <location>
        <begin position="282"/>
        <end position="305"/>
    </location>
</feature>
<evidence type="ECO:0000256" key="3">
    <source>
        <dbReference type="SAM" id="Phobius"/>
    </source>
</evidence>
<evidence type="ECO:0000313" key="4">
    <source>
        <dbReference type="EMBL" id="SPN73921.1"/>
    </source>
</evidence>
<keyword evidence="1" id="KW-0175">Coiled coil</keyword>
<evidence type="ECO:0000313" key="5">
    <source>
        <dbReference type="Proteomes" id="UP000244926"/>
    </source>
</evidence>
<sequence>MSISSSSGPDNQKNIMSQVLTSTPQGVPQQDKLAGNENKQIQQTRQGKNTEMESDSAIAGTAGKDKTSSASKTESSPQQGVAAGKESIEGGKASSDGSGKVSGAAATDASKTATKIAMQTSIEEASKTMESTLESLQNLSAMQMQEVEEVVLAALSGKQTNSAKLETPELPKPGITPRSEVIEIGLALAKAIQTLGEATKSALSNYASTQAQADQSNKLGLEKQALKIDAERKEYQEMKAAEQKSKDLEGTMETVNTVMIAVSVVITVLSIVAAIFTCGAGLAGLAAGAAVGAAAAGGAAGAAAATTVATQITVQAVVQAVKQAVVEAIKQAISQAIKAAIKSGIKAFIKTLVKAIAKAISKAVSKVFSKGTQMIAKNFPKLSKVMSSLTSKWVTIGVGAMVAAPALGKGIMQTQLSEMQNKVAEFQKEVGKLQAAADMISMFTQFWQQASKIAAKQTGETDDMTEKASKLGGQILKAYAAISGALASAA</sequence>
<dbReference type="OrthoDB" id="19202at2"/>
<feature type="compositionally biased region" description="Polar residues" evidence="2">
    <location>
        <begin position="68"/>
        <end position="79"/>
    </location>
</feature>
<feature type="compositionally biased region" description="Polar residues" evidence="2">
    <location>
        <begin position="1"/>
        <end position="28"/>
    </location>
</feature>
<gene>
    <name evidence="4" type="ORF">C10C_0778</name>
</gene>
<feature type="coiled-coil region" evidence="1">
    <location>
        <begin position="409"/>
        <end position="436"/>
    </location>
</feature>
<protein>
    <submittedName>
        <fullName evidence="4">Secretion system effector C (SseC) like family</fullName>
    </submittedName>
</protein>
<evidence type="ECO:0000256" key="1">
    <source>
        <dbReference type="SAM" id="Coils"/>
    </source>
</evidence>
<keyword evidence="3" id="KW-1133">Transmembrane helix</keyword>
<feature type="transmembrane region" description="Helical" evidence="3">
    <location>
        <begin position="254"/>
        <end position="276"/>
    </location>
</feature>
<dbReference type="AlphaFoldDB" id="A0A2R8FC40"/>
<feature type="compositionally biased region" description="Polar residues" evidence="2">
    <location>
        <begin position="37"/>
        <end position="49"/>
    </location>
</feature>
<keyword evidence="3" id="KW-0812">Transmembrane</keyword>
<organism evidence="4 5">
    <name type="scientific">Chlamydia serpentis</name>
    <dbReference type="NCBI Taxonomy" id="1967782"/>
    <lineage>
        <taxon>Bacteria</taxon>
        <taxon>Pseudomonadati</taxon>
        <taxon>Chlamydiota</taxon>
        <taxon>Chlamydiia</taxon>
        <taxon>Chlamydiales</taxon>
        <taxon>Chlamydiaceae</taxon>
        <taxon>Chlamydia/Chlamydophila group</taxon>
        <taxon>Chlamydia</taxon>
    </lineage>
</organism>
<keyword evidence="5" id="KW-1185">Reference proteome</keyword>
<feature type="region of interest" description="Disordered" evidence="2">
    <location>
        <begin position="1"/>
        <end position="111"/>
    </location>
</feature>
<accession>A0A2R8FC40</accession>
<dbReference type="Proteomes" id="UP000244926">
    <property type="component" value="Chromosome I"/>
</dbReference>
<dbReference type="RefSeq" id="WP_108896862.1">
    <property type="nucleotide sequence ID" value="NZ_LT993738.1"/>
</dbReference>
<dbReference type="EMBL" id="LT993738">
    <property type="protein sequence ID" value="SPN73921.1"/>
    <property type="molecule type" value="Genomic_DNA"/>
</dbReference>
<proteinExistence type="predicted"/>
<keyword evidence="3" id="KW-0472">Membrane</keyword>
<reference evidence="5" key="1">
    <citation type="submission" date="2017-11" db="EMBL/GenBank/DDBJ databases">
        <authorList>
            <person name="Seth-Smith MB H."/>
        </authorList>
    </citation>
    <scope>NUCLEOTIDE SEQUENCE [LARGE SCALE GENOMIC DNA]</scope>
</reference>
<name>A0A2R8FC40_9CHLA</name>
<dbReference type="KEGG" id="csee:C10C_0778"/>
<evidence type="ECO:0000256" key="2">
    <source>
        <dbReference type="SAM" id="MobiDB-lite"/>
    </source>
</evidence>